<gene>
    <name evidence="2" type="ordered locus">CAP2UW1_3247</name>
</gene>
<keyword evidence="1" id="KW-0732">Signal</keyword>
<dbReference type="HOGENOM" id="CLU_374603_0_0_4"/>
<dbReference type="STRING" id="522306.CAP2UW1_3247"/>
<feature type="signal peptide" evidence="1">
    <location>
        <begin position="1"/>
        <end position="31"/>
    </location>
</feature>
<reference evidence="2" key="2">
    <citation type="submission" date="2009-09" db="EMBL/GenBank/DDBJ databases">
        <title>Complete sequence of chromosome of Candidatus Accumulibacter phosphatis clade IIA str. UW-1.</title>
        <authorList>
            <consortium name="US DOE Joint Genome Institute"/>
            <person name="Martin H.G."/>
            <person name="Ivanova N."/>
            <person name="Kunin V."/>
            <person name="Warnecke F."/>
            <person name="Barry K."/>
            <person name="He S."/>
            <person name="Salamov A."/>
            <person name="Szeto E."/>
            <person name="Dalin E."/>
            <person name="Pangilinan J.L."/>
            <person name="Lapidus A."/>
            <person name="Lowry S."/>
            <person name="Kyrpides N.C."/>
            <person name="McMahon K.D."/>
            <person name="Hugenholtz P."/>
        </authorList>
    </citation>
    <scope>NUCLEOTIDE SEQUENCE [LARGE SCALE GENOMIC DNA]</scope>
    <source>
        <strain evidence="2">UW-1</strain>
    </source>
</reference>
<dbReference type="EMBL" id="CP001715">
    <property type="protein sequence ID" value="ACV36515.1"/>
    <property type="molecule type" value="Genomic_DNA"/>
</dbReference>
<dbReference type="KEGG" id="app:CAP2UW1_3247"/>
<organism evidence="2">
    <name type="scientific">Accumulibacter regalis</name>
    <dbReference type="NCBI Taxonomy" id="522306"/>
    <lineage>
        <taxon>Bacteria</taxon>
        <taxon>Pseudomonadati</taxon>
        <taxon>Pseudomonadota</taxon>
        <taxon>Betaproteobacteria</taxon>
        <taxon>Candidatus Accumulibacter</taxon>
    </lineage>
</organism>
<dbReference type="eggNOG" id="ENOG5030C9N">
    <property type="taxonomic scope" value="Bacteria"/>
</dbReference>
<accession>C7RIE1</accession>
<sequence precursor="true">MEADSRYRRPWSGRFALAAALAILGLSVASAADFVSRQKPYQLDPEPNYKTYSKETVAKALTDQQFTKGILWTSDGSLGWKETRGVAITVDLGHIVPVESVAIRTARRFAAGVSFPYRGMVYLSADGERYEFVGDVVNDVGGHEGPYEERRFSLSGLGRLARYARLEIILRGRYFFTDEVEIVEAVAGTELKSTIDLGEIPADVSRRVTASRTVDASRRAMRALDRLGLPSGPDTVARRAAALAKRFPNEEFVIDTVNPLAHISPLTLPKGQAEADYKILIPQGSCDYRAFTLSNPASIPLRVRFTESAQQAALTAALFEAKPVLTASLETVFDPLVPVGPIYDIAPGETVMLWLKLCGEGRHTLRIDGSRKRFIATTDVERAATIDNRSFLASVVWAYPGHGMLAMRGDLARADLLAHHTSVAVIPPAMLTPYRSVDFKGFSKVIEKYTGVSIVLLFLDFRRNAPQLADPVWRRQFVQWYHGIIDSIRSVGRSDVRVFLYPYDEPVGEEIVMAHEVIRWMRSELAGVRLFATIDNRSALALVSLVDIACVAEGLSSDPAVVEGSKVWLYNMRGPGKDNLAYSYYRLMPWRAYARGFGGVGFWSYGDIYGSAWDDFDGRRPDFGVVYEEGNQSLLSSRRWEAWRLGLEDAALLARYASMFGNQAARRLAVDVISSPNDEWRATSTRRLVLESIKGSPPGNR</sequence>
<dbReference type="Gene3D" id="2.60.120.260">
    <property type="entry name" value="Galactose-binding domain-like"/>
    <property type="match status" value="1"/>
</dbReference>
<feature type="chain" id="PRO_5002983916" description="F5/8 type C domain-containing protein" evidence="1">
    <location>
        <begin position="32"/>
        <end position="701"/>
    </location>
</feature>
<dbReference type="AlphaFoldDB" id="C7RIE1"/>
<name>C7RIE1_ACCRE</name>
<evidence type="ECO:0000256" key="1">
    <source>
        <dbReference type="SAM" id="SignalP"/>
    </source>
</evidence>
<reference evidence="2" key="1">
    <citation type="submission" date="2009-08" db="EMBL/GenBank/DDBJ databases">
        <authorList>
            <consortium name="US DOE Joint Genome Institute"/>
            <person name="Lucas S."/>
            <person name="Copeland A."/>
            <person name="Lapidus A."/>
            <person name="Glavina del Rio T."/>
            <person name="Dalin E."/>
            <person name="Tice H."/>
            <person name="Bruce D."/>
            <person name="Barry K."/>
            <person name="Pitluck S."/>
            <person name="Lowry S."/>
            <person name="Larimer F."/>
            <person name="Land M."/>
            <person name="Hauser L."/>
            <person name="Kyrpides N."/>
            <person name="Ivanova N."/>
            <person name="McMahon K.D."/>
            <person name="Hugenholtz P."/>
        </authorList>
    </citation>
    <scope>NUCLEOTIDE SEQUENCE</scope>
    <source>
        <strain evidence="2">UW-1</strain>
    </source>
</reference>
<evidence type="ECO:0008006" key="3">
    <source>
        <dbReference type="Google" id="ProtNLM"/>
    </source>
</evidence>
<protein>
    <recommendedName>
        <fullName evidence="3">F5/8 type C domain-containing protein</fullName>
    </recommendedName>
</protein>
<evidence type="ECO:0000313" key="2">
    <source>
        <dbReference type="EMBL" id="ACV36515.1"/>
    </source>
</evidence>
<proteinExistence type="predicted"/>